<keyword evidence="3" id="KW-0812">Transmembrane</keyword>
<protein>
    <recommendedName>
        <fullName evidence="4">DUF676 domain-containing protein</fullName>
    </recommendedName>
</protein>
<dbReference type="InterPro" id="IPR044294">
    <property type="entry name" value="Lipase-like"/>
</dbReference>
<dbReference type="SUPFAM" id="SSF53474">
    <property type="entry name" value="alpha/beta-Hydrolases"/>
    <property type="match status" value="1"/>
</dbReference>
<feature type="transmembrane region" description="Helical" evidence="3">
    <location>
        <begin position="352"/>
        <end position="373"/>
    </location>
</feature>
<feature type="domain" description="DUF676" evidence="4">
    <location>
        <begin position="55"/>
        <end position="250"/>
    </location>
</feature>
<accession>A0A9P6B2W0</accession>
<keyword evidence="3" id="KW-0472">Membrane</keyword>
<evidence type="ECO:0000313" key="5">
    <source>
        <dbReference type="EMBL" id="KAF9516708.1"/>
    </source>
</evidence>
<name>A0A9P6B2W0_9AGAM</name>
<proteinExistence type="inferred from homology"/>
<dbReference type="PANTHER" id="PTHR12482">
    <property type="entry name" value="LIPASE ROG1-RELATED-RELATED"/>
    <property type="match status" value="1"/>
</dbReference>
<keyword evidence="3" id="KW-1133">Transmembrane helix</keyword>
<evidence type="ECO:0000313" key="6">
    <source>
        <dbReference type="Proteomes" id="UP000886523"/>
    </source>
</evidence>
<comment type="caution">
    <text evidence="5">The sequence shown here is derived from an EMBL/GenBank/DDBJ whole genome shotgun (WGS) entry which is preliminary data.</text>
</comment>
<evidence type="ECO:0000256" key="2">
    <source>
        <dbReference type="SAM" id="MobiDB-lite"/>
    </source>
</evidence>
<gene>
    <name evidence="5" type="ORF">BS47DRAFT_626606</name>
</gene>
<sequence length="508" mass="56462">MYGDAATPYPVEMRGIKPLPGTGPSSPTSPIQMSRKSSVEITEGDLQVYPSPLHVHAVFLCHGLWGEPSHMYALRDALKSRADREDVAVSIHCCSSYRGKLSYDGVDVCADRVVDEVQHEVDQLKIVGKRVVRFSILGYSLGGLIARLAVFLLNSHSFFERIQPCNFTTIASPAIGLPLAPGFIPKKIRAISAFFLSRTGTHLFLTDKGQGSKIPLIQELSTPRYTRVLANFERVDIYANAILDRMVPYVAGGITTDDPFMEALATAGDEIHRVPTETSLTLDRLQLVFDERYPDLISTVETIPKDEMKSVPKSNLLSADRPKSTLIPCIAPLRPWFTPSTYPFLPRPLRPVLVGTIPLVIPAVLLVVVTFTIQGVKSRIRIKRHFRHRAGRTWKSRVWDDLEDHIQPPSRSWTAATTNSTSTGSTVVHVNTNDLYPTRKAGLGSNLSTAQHDMIDALNKSIPNMKKHVAFFPGVFTSHTVIVCQDQHNIVHRRGLAIVQHWADIFQL</sequence>
<dbReference type="OrthoDB" id="273452at2759"/>
<comment type="similarity">
    <text evidence="1">Belongs to the putative lipase ROG1 family.</text>
</comment>
<dbReference type="Gene3D" id="3.40.50.1820">
    <property type="entry name" value="alpha/beta hydrolase"/>
    <property type="match status" value="1"/>
</dbReference>
<dbReference type="InterPro" id="IPR029058">
    <property type="entry name" value="AB_hydrolase_fold"/>
</dbReference>
<dbReference type="EMBL" id="MU128937">
    <property type="protein sequence ID" value="KAF9516708.1"/>
    <property type="molecule type" value="Genomic_DNA"/>
</dbReference>
<evidence type="ECO:0000256" key="3">
    <source>
        <dbReference type="SAM" id="Phobius"/>
    </source>
</evidence>
<dbReference type="PANTHER" id="PTHR12482:SF62">
    <property type="entry name" value="LIPASE ROG1-RELATED"/>
    <property type="match status" value="1"/>
</dbReference>
<dbReference type="AlphaFoldDB" id="A0A9P6B2W0"/>
<feature type="compositionally biased region" description="Low complexity" evidence="2">
    <location>
        <begin position="20"/>
        <end position="30"/>
    </location>
</feature>
<dbReference type="InterPro" id="IPR007751">
    <property type="entry name" value="DUF676_lipase-like"/>
</dbReference>
<organism evidence="5 6">
    <name type="scientific">Hydnum rufescens UP504</name>
    <dbReference type="NCBI Taxonomy" id="1448309"/>
    <lineage>
        <taxon>Eukaryota</taxon>
        <taxon>Fungi</taxon>
        <taxon>Dikarya</taxon>
        <taxon>Basidiomycota</taxon>
        <taxon>Agaricomycotina</taxon>
        <taxon>Agaricomycetes</taxon>
        <taxon>Cantharellales</taxon>
        <taxon>Hydnaceae</taxon>
        <taxon>Hydnum</taxon>
    </lineage>
</organism>
<reference evidence="5" key="1">
    <citation type="journal article" date="2020" name="Nat. Commun.">
        <title>Large-scale genome sequencing of mycorrhizal fungi provides insights into the early evolution of symbiotic traits.</title>
        <authorList>
            <person name="Miyauchi S."/>
            <person name="Kiss E."/>
            <person name="Kuo A."/>
            <person name="Drula E."/>
            <person name="Kohler A."/>
            <person name="Sanchez-Garcia M."/>
            <person name="Morin E."/>
            <person name="Andreopoulos B."/>
            <person name="Barry K.W."/>
            <person name="Bonito G."/>
            <person name="Buee M."/>
            <person name="Carver A."/>
            <person name="Chen C."/>
            <person name="Cichocki N."/>
            <person name="Clum A."/>
            <person name="Culley D."/>
            <person name="Crous P.W."/>
            <person name="Fauchery L."/>
            <person name="Girlanda M."/>
            <person name="Hayes R.D."/>
            <person name="Keri Z."/>
            <person name="LaButti K."/>
            <person name="Lipzen A."/>
            <person name="Lombard V."/>
            <person name="Magnuson J."/>
            <person name="Maillard F."/>
            <person name="Murat C."/>
            <person name="Nolan M."/>
            <person name="Ohm R.A."/>
            <person name="Pangilinan J."/>
            <person name="Pereira M.F."/>
            <person name="Perotto S."/>
            <person name="Peter M."/>
            <person name="Pfister S."/>
            <person name="Riley R."/>
            <person name="Sitrit Y."/>
            <person name="Stielow J.B."/>
            <person name="Szollosi G."/>
            <person name="Zifcakova L."/>
            <person name="Stursova M."/>
            <person name="Spatafora J.W."/>
            <person name="Tedersoo L."/>
            <person name="Vaario L.M."/>
            <person name="Yamada A."/>
            <person name="Yan M."/>
            <person name="Wang P."/>
            <person name="Xu J."/>
            <person name="Bruns T."/>
            <person name="Baldrian P."/>
            <person name="Vilgalys R."/>
            <person name="Dunand C."/>
            <person name="Henrissat B."/>
            <person name="Grigoriev I.V."/>
            <person name="Hibbett D."/>
            <person name="Nagy L.G."/>
            <person name="Martin F.M."/>
        </authorList>
    </citation>
    <scope>NUCLEOTIDE SEQUENCE</scope>
    <source>
        <strain evidence="5">UP504</strain>
    </source>
</reference>
<evidence type="ECO:0000259" key="4">
    <source>
        <dbReference type="Pfam" id="PF05057"/>
    </source>
</evidence>
<dbReference type="Pfam" id="PF05057">
    <property type="entry name" value="DUF676"/>
    <property type="match status" value="1"/>
</dbReference>
<dbReference type="Proteomes" id="UP000886523">
    <property type="component" value="Unassembled WGS sequence"/>
</dbReference>
<feature type="region of interest" description="Disordered" evidence="2">
    <location>
        <begin position="1"/>
        <end position="37"/>
    </location>
</feature>
<evidence type="ECO:0000256" key="1">
    <source>
        <dbReference type="ARBA" id="ARBA00007920"/>
    </source>
</evidence>
<keyword evidence="6" id="KW-1185">Reference proteome</keyword>